<feature type="transmembrane region" description="Helical" evidence="8">
    <location>
        <begin position="722"/>
        <end position="738"/>
    </location>
</feature>
<keyword evidence="5 8" id="KW-1133">Transmembrane helix</keyword>
<feature type="transmembrane region" description="Helical" evidence="8">
    <location>
        <begin position="653"/>
        <end position="676"/>
    </location>
</feature>
<evidence type="ECO:0000259" key="9">
    <source>
        <dbReference type="Pfam" id="PF02714"/>
    </source>
</evidence>
<dbReference type="Proteomes" id="UP001355207">
    <property type="component" value="Chromosome 2"/>
</dbReference>
<evidence type="ECO:0000259" key="11">
    <source>
        <dbReference type="Pfam" id="PF14703"/>
    </source>
</evidence>
<organism evidence="12 13">
    <name type="scientific">Kwoniella dendrophila CBS 6074</name>
    <dbReference type="NCBI Taxonomy" id="1295534"/>
    <lineage>
        <taxon>Eukaryota</taxon>
        <taxon>Fungi</taxon>
        <taxon>Dikarya</taxon>
        <taxon>Basidiomycota</taxon>
        <taxon>Agaricomycotina</taxon>
        <taxon>Tremellomycetes</taxon>
        <taxon>Tremellales</taxon>
        <taxon>Cryptococcaceae</taxon>
        <taxon>Kwoniella</taxon>
    </lineage>
</organism>
<dbReference type="InterPro" id="IPR045122">
    <property type="entry name" value="Csc1-like"/>
</dbReference>
<dbReference type="EMBL" id="CP144099">
    <property type="protein sequence ID" value="WWC87012.1"/>
    <property type="molecule type" value="Genomic_DNA"/>
</dbReference>
<dbReference type="RefSeq" id="XP_066073775.1">
    <property type="nucleotide sequence ID" value="XM_066217678.1"/>
</dbReference>
<feature type="transmembrane region" description="Helical" evidence="8">
    <location>
        <begin position="600"/>
        <end position="621"/>
    </location>
</feature>
<proteinExistence type="inferred from homology"/>
<evidence type="ECO:0000256" key="8">
    <source>
        <dbReference type="SAM" id="Phobius"/>
    </source>
</evidence>
<feature type="compositionally biased region" description="Acidic residues" evidence="7">
    <location>
        <begin position="1042"/>
        <end position="1065"/>
    </location>
</feature>
<protein>
    <recommendedName>
        <fullName evidence="14">DUF221-domain-containing protein</fullName>
    </recommendedName>
</protein>
<dbReference type="InterPro" id="IPR003864">
    <property type="entry name" value="CSC1/OSCA1-like_7TM"/>
</dbReference>
<evidence type="ECO:0000256" key="1">
    <source>
        <dbReference type="ARBA" id="ARBA00004141"/>
    </source>
</evidence>
<dbReference type="Pfam" id="PF13967">
    <property type="entry name" value="RSN1_TM"/>
    <property type="match status" value="1"/>
</dbReference>
<accession>A0AAX4JQ98</accession>
<evidence type="ECO:0000256" key="6">
    <source>
        <dbReference type="ARBA" id="ARBA00023136"/>
    </source>
</evidence>
<reference evidence="12 13" key="1">
    <citation type="submission" date="2024-01" db="EMBL/GenBank/DDBJ databases">
        <title>Comparative genomics of Cryptococcus and Kwoniella reveals pathogenesis evolution and contrasting modes of karyotype evolution via chromosome fusion or intercentromeric recombination.</title>
        <authorList>
            <person name="Coelho M.A."/>
            <person name="David-Palma M."/>
            <person name="Shea T."/>
            <person name="Bowers K."/>
            <person name="McGinley-Smith S."/>
            <person name="Mohammad A.W."/>
            <person name="Gnirke A."/>
            <person name="Yurkov A.M."/>
            <person name="Nowrousian M."/>
            <person name="Sun S."/>
            <person name="Cuomo C.A."/>
            <person name="Heitman J."/>
        </authorList>
    </citation>
    <scope>NUCLEOTIDE SEQUENCE [LARGE SCALE GENOMIC DNA]</scope>
    <source>
        <strain evidence="12 13">CBS 6074</strain>
    </source>
</reference>
<evidence type="ECO:0000259" key="10">
    <source>
        <dbReference type="Pfam" id="PF13967"/>
    </source>
</evidence>
<dbReference type="AlphaFoldDB" id="A0AAX4JQ98"/>
<comment type="subcellular location">
    <subcellularLocation>
        <location evidence="1">Membrane</location>
        <topology evidence="1">Multi-pass membrane protein</topology>
    </subcellularLocation>
</comment>
<feature type="compositionally biased region" description="Polar residues" evidence="7">
    <location>
        <begin position="1066"/>
        <end position="1096"/>
    </location>
</feature>
<evidence type="ECO:0000256" key="5">
    <source>
        <dbReference type="ARBA" id="ARBA00022989"/>
    </source>
</evidence>
<evidence type="ECO:0000256" key="3">
    <source>
        <dbReference type="ARBA" id="ARBA00022448"/>
    </source>
</evidence>
<feature type="domain" description="CSC1/OSCA1-like 7TM region" evidence="9">
    <location>
        <begin position="505"/>
        <end position="779"/>
    </location>
</feature>
<dbReference type="InterPro" id="IPR027815">
    <property type="entry name" value="CSC1/OSCA1-like_cyt"/>
</dbReference>
<feature type="region of interest" description="Disordered" evidence="7">
    <location>
        <begin position="349"/>
        <end position="416"/>
    </location>
</feature>
<evidence type="ECO:0000256" key="4">
    <source>
        <dbReference type="ARBA" id="ARBA00022692"/>
    </source>
</evidence>
<feature type="transmembrane region" description="Helical" evidence="8">
    <location>
        <begin position="129"/>
        <end position="150"/>
    </location>
</feature>
<dbReference type="PANTHER" id="PTHR13018:SF5">
    <property type="entry name" value="RE44586P"/>
    <property type="match status" value="1"/>
</dbReference>
<feature type="transmembrane region" description="Helical" evidence="8">
    <location>
        <begin position="785"/>
        <end position="806"/>
    </location>
</feature>
<dbReference type="Pfam" id="PF14703">
    <property type="entry name" value="PHM7_cyt"/>
    <property type="match status" value="1"/>
</dbReference>
<evidence type="ECO:0000256" key="2">
    <source>
        <dbReference type="ARBA" id="ARBA00007779"/>
    </source>
</evidence>
<keyword evidence="6 8" id="KW-0472">Membrane</keyword>
<dbReference type="GO" id="GO:0005227">
    <property type="term" value="F:calcium-activated cation channel activity"/>
    <property type="evidence" value="ECO:0007669"/>
    <property type="project" value="InterPro"/>
</dbReference>
<feature type="region of interest" description="Disordered" evidence="7">
    <location>
        <begin position="933"/>
        <end position="1096"/>
    </location>
</feature>
<feature type="transmembrane region" description="Helical" evidence="8">
    <location>
        <begin position="507"/>
        <end position="533"/>
    </location>
</feature>
<dbReference type="PANTHER" id="PTHR13018">
    <property type="entry name" value="PROBABLE MEMBRANE PROTEIN DUF221-RELATED"/>
    <property type="match status" value="1"/>
</dbReference>
<feature type="transmembrane region" description="Helical" evidence="8">
    <location>
        <begin position="759"/>
        <end position="779"/>
    </location>
</feature>
<feature type="domain" description="CSC1/OSCA1-like N-terminal transmembrane" evidence="10">
    <location>
        <begin position="39"/>
        <end position="219"/>
    </location>
</feature>
<evidence type="ECO:0000256" key="7">
    <source>
        <dbReference type="SAM" id="MobiDB-lite"/>
    </source>
</evidence>
<sequence length="1096" mass="122304">MSSSLTWLGNVLLQSLDNGDDKNDTSPLPPGSGPMRPWFSTQLTLSLAIGLTSFFAFCFLRTRWDVVYMGRTKLKDFSPTPAHSPDAQSSSNKTRFFGWIRPTLRTSEFTVLQTVGLDAAVLLNFFRMAFMLFSLSAFLAVLVLIPLNLFRHGSTDSAPDPGENSTTSSTMLYDNAFATNTTPVTRPSFYDVLLDPTTSSTIHLIFTYLFTALCLSFFHNNFHRFVLSRQSFGLHLIHSISARTVLVSNLPQHLRGDRALADYFESCGWMVESVSVCREVEPVRRMLERRTIALLKLEEAWVDWVGNPAGKAIKGYNANVYIKPSLAGNLTTSPSSATSPQPAEARLIPDLDEDNDNTNEEETHQGPNLTTSSPQTPANGSSASNLAESQSEAEDGESRTHVHIHTTRPRPTYRPNWLGNKVDSIEFWEKEFRKADEEVKELRKKGRFEATHAAFVTFEDAKDAQTVCQVLHYPVHSSVVTELAPEPRDVVWSKVSMTKREAQIRDFFVMGTTGVFFLFWFVPVSSLATLLSYEEIKKIMPWLANIIDASPRLAAIVQNSLPLLALTIFNGLLPFFLEWLSYMQGFKSRSATEYSLLKKYHLFLLISVLFVFLLTTTYIAIVRDFVDSPMKIPQKLASALQGANVRNFMVSYVMLQALGLMPLQLLNMGPLLTLGYSRALSTKTPRDYAEANAPPMLNYGWVYPQALLVFTITLVYSVMSPLILVFGAIYFGVAYLVYKYKLLFIYFKPYESNGEAWRITFARTLWALILFQLFMTGLFSLRQFFWASGAMVPLILYTLYWSFAMYRDFGPLSQFLALSSICEVKRGEEPTGVAGVGDEGAVSRSQSNLNHRRYAVNDETLYVAPSDRRTDYSQPPMNNFYFGVLNTGRRRYAHPALSGLLPTPWLPARAQFGDGAKEGGKKGVVLSLRRKVAKKLKRESQRDGEGQSGRDSNTNTGGMEESATGTPEGWSTGQSLHPSKSSTSLKKGQTSSRSGSGIYGSTGESSNPWRDPTPPPSELDSSVSNLRKKISFDPGSGVIALPEDDNIWGDDDDDDHDDEGDEEPESPSTYFHSRNRARTLSNSRVLNNASAAQSDT</sequence>
<evidence type="ECO:0000313" key="12">
    <source>
        <dbReference type="EMBL" id="WWC87012.1"/>
    </source>
</evidence>
<comment type="similarity">
    <text evidence="2">Belongs to the CSC1 (TC 1.A.17) family.</text>
</comment>
<dbReference type="InterPro" id="IPR032880">
    <property type="entry name" value="CSC1/OSCA1-like_N"/>
</dbReference>
<evidence type="ECO:0008006" key="14">
    <source>
        <dbReference type="Google" id="ProtNLM"/>
    </source>
</evidence>
<keyword evidence="4 8" id="KW-0812">Transmembrane</keyword>
<keyword evidence="3" id="KW-0813">Transport</keyword>
<feature type="transmembrane region" description="Helical" evidence="8">
    <location>
        <begin position="561"/>
        <end position="580"/>
    </location>
</feature>
<evidence type="ECO:0000313" key="13">
    <source>
        <dbReference type="Proteomes" id="UP001355207"/>
    </source>
</evidence>
<dbReference type="GO" id="GO:0005886">
    <property type="term" value="C:plasma membrane"/>
    <property type="evidence" value="ECO:0007669"/>
    <property type="project" value="TreeGrafter"/>
</dbReference>
<feature type="compositionally biased region" description="Polar residues" evidence="7">
    <location>
        <begin position="365"/>
        <end position="390"/>
    </location>
</feature>
<feature type="compositionally biased region" description="Acidic residues" evidence="7">
    <location>
        <begin position="350"/>
        <end position="360"/>
    </location>
</feature>
<dbReference type="Pfam" id="PF02714">
    <property type="entry name" value="RSN1_7TM"/>
    <property type="match status" value="1"/>
</dbReference>
<dbReference type="GeneID" id="91092567"/>
<name>A0AAX4JQ98_9TREE</name>
<feature type="transmembrane region" description="Helical" evidence="8">
    <location>
        <begin position="202"/>
        <end position="222"/>
    </location>
</feature>
<feature type="domain" description="CSC1/OSCA1-like cytosolic" evidence="11">
    <location>
        <begin position="242"/>
        <end position="493"/>
    </location>
</feature>
<gene>
    <name evidence="12" type="ORF">L201_001895</name>
</gene>
<keyword evidence="13" id="KW-1185">Reference proteome</keyword>
<feature type="compositionally biased region" description="Polar residues" evidence="7">
    <location>
        <begin position="949"/>
        <end position="995"/>
    </location>
</feature>
<feature type="transmembrane region" description="Helical" evidence="8">
    <location>
        <begin position="38"/>
        <end position="60"/>
    </location>
</feature>